<evidence type="ECO:0000256" key="4">
    <source>
        <dbReference type="PROSITE-ProRule" id="PRU00302"/>
    </source>
</evidence>
<evidence type="ECO:0000256" key="3">
    <source>
        <dbReference type="ARBA" id="ARBA00023157"/>
    </source>
</evidence>
<feature type="disulfide bond" evidence="4">
    <location>
        <begin position="40"/>
        <end position="83"/>
    </location>
</feature>
<dbReference type="InterPro" id="IPR000436">
    <property type="entry name" value="Sushi_SCR_CCP_dom"/>
</dbReference>
<dbReference type="InterPro" id="IPR035976">
    <property type="entry name" value="Sushi/SCR/CCP_sf"/>
</dbReference>
<dbReference type="GO" id="GO:0005615">
    <property type="term" value="C:extracellular space"/>
    <property type="evidence" value="ECO:0007669"/>
    <property type="project" value="TreeGrafter"/>
</dbReference>
<accession>A0A6J1W7N5</accession>
<evidence type="ECO:0000313" key="6">
    <source>
        <dbReference type="Proteomes" id="UP000504612"/>
    </source>
</evidence>
<feature type="domain" description="Sushi" evidence="5">
    <location>
        <begin position="1"/>
        <end position="35"/>
    </location>
</feature>
<dbReference type="KEGG" id="nss:113430636"/>
<sequence>MVVRFNCNEGFTRVGSESAQCYHFGWSPQPPICKENVKPCPALPIISHGRVTGESKAVFQHGDLLEVHCEISFALYGSKIIECVDGEWAPLPSCVEEVRTCRPPPTIKNGYFVNGESSTYRHGDTVEYRCQKIYIIIGTNPAKCLHGQWEIPSCVVNQQSCTRPWYADFQPTVQTTKPFKTDQFANYRCGSNLHQTKCINGLWFPVPRCEGMVCMLCTSL</sequence>
<feature type="domain" description="Sushi" evidence="5">
    <location>
        <begin position="38"/>
        <end position="96"/>
    </location>
</feature>
<evidence type="ECO:0000313" key="7">
    <source>
        <dbReference type="RefSeq" id="XP_026548848.1"/>
    </source>
</evidence>
<dbReference type="GeneID" id="113430636"/>
<dbReference type="CDD" id="cd00033">
    <property type="entry name" value="CCP"/>
    <property type="match status" value="3"/>
</dbReference>
<dbReference type="InterPro" id="IPR051503">
    <property type="entry name" value="ComplSys_Reg/VirEntry_Med"/>
</dbReference>
<evidence type="ECO:0000259" key="5">
    <source>
        <dbReference type="PROSITE" id="PS50923"/>
    </source>
</evidence>
<keyword evidence="2" id="KW-0732">Signal</keyword>
<dbReference type="Gene3D" id="2.10.70.10">
    <property type="entry name" value="Complement Module, domain 1"/>
    <property type="match status" value="3"/>
</dbReference>
<dbReference type="RefSeq" id="XP_026548848.1">
    <property type="nucleotide sequence ID" value="XM_026693063.1"/>
</dbReference>
<dbReference type="PANTHER" id="PTHR45785:SF7">
    <property type="entry name" value="COMPLEMENT FACTOR H"/>
    <property type="match status" value="1"/>
</dbReference>
<keyword evidence="6" id="KW-1185">Reference proteome</keyword>
<dbReference type="PANTHER" id="PTHR45785">
    <property type="entry name" value="COMPLEMENT FACTOR H-RELATED"/>
    <property type="match status" value="1"/>
</dbReference>
<dbReference type="SUPFAM" id="SSF57535">
    <property type="entry name" value="Complement control module/SCR domain"/>
    <property type="match status" value="3"/>
</dbReference>
<evidence type="ECO:0000256" key="1">
    <source>
        <dbReference type="ARBA" id="ARBA00022659"/>
    </source>
</evidence>
<gene>
    <name evidence="7" type="primary">LOC113430636</name>
</gene>
<comment type="caution">
    <text evidence="4">Lacks conserved residue(s) required for the propagation of feature annotation.</text>
</comment>
<proteinExistence type="predicted"/>
<feature type="disulfide bond" evidence="4">
    <location>
        <begin position="101"/>
        <end position="144"/>
    </location>
</feature>
<reference evidence="7" key="1">
    <citation type="submission" date="2025-08" db="UniProtKB">
        <authorList>
            <consortium name="RefSeq"/>
        </authorList>
    </citation>
    <scope>IDENTIFICATION</scope>
</reference>
<dbReference type="SMART" id="SM00032">
    <property type="entry name" value="CCP"/>
    <property type="match status" value="4"/>
</dbReference>
<dbReference type="GO" id="GO:0006956">
    <property type="term" value="P:complement activation"/>
    <property type="evidence" value="ECO:0007669"/>
    <property type="project" value="TreeGrafter"/>
</dbReference>
<dbReference type="Proteomes" id="UP000504612">
    <property type="component" value="Unplaced"/>
</dbReference>
<dbReference type="PROSITE" id="PS50923">
    <property type="entry name" value="SUSHI"/>
    <property type="match status" value="3"/>
</dbReference>
<keyword evidence="3 4" id="KW-1015">Disulfide bond</keyword>
<dbReference type="GO" id="GO:0001851">
    <property type="term" value="F:complement component C3b binding"/>
    <property type="evidence" value="ECO:0007669"/>
    <property type="project" value="TreeGrafter"/>
</dbReference>
<dbReference type="AlphaFoldDB" id="A0A6J1W7N5"/>
<protein>
    <submittedName>
        <fullName evidence="7">Complement factor H-related protein 5-like</fullName>
    </submittedName>
</protein>
<feature type="domain" description="Sushi" evidence="5">
    <location>
        <begin position="99"/>
        <end position="156"/>
    </location>
</feature>
<name>A0A6J1W7N5_9SAUR</name>
<organism evidence="6 7">
    <name type="scientific">Notechis scutatus</name>
    <name type="common">mainland tiger snake</name>
    <dbReference type="NCBI Taxonomy" id="8663"/>
    <lineage>
        <taxon>Eukaryota</taxon>
        <taxon>Metazoa</taxon>
        <taxon>Chordata</taxon>
        <taxon>Craniata</taxon>
        <taxon>Vertebrata</taxon>
        <taxon>Euteleostomi</taxon>
        <taxon>Lepidosauria</taxon>
        <taxon>Squamata</taxon>
        <taxon>Bifurcata</taxon>
        <taxon>Unidentata</taxon>
        <taxon>Episquamata</taxon>
        <taxon>Toxicofera</taxon>
        <taxon>Serpentes</taxon>
        <taxon>Colubroidea</taxon>
        <taxon>Elapidae</taxon>
        <taxon>Hydrophiinae</taxon>
        <taxon>Notechis</taxon>
    </lineage>
</organism>
<dbReference type="Pfam" id="PF00084">
    <property type="entry name" value="Sushi"/>
    <property type="match status" value="3"/>
</dbReference>
<evidence type="ECO:0000256" key="2">
    <source>
        <dbReference type="ARBA" id="ARBA00022729"/>
    </source>
</evidence>
<keyword evidence="1 4" id="KW-0768">Sushi</keyword>